<evidence type="ECO:0000256" key="1">
    <source>
        <dbReference type="ARBA" id="ARBA00022723"/>
    </source>
</evidence>
<dbReference type="EC" id="4.2.99.-" evidence="5"/>
<keyword evidence="3 5" id="KW-0456">Lyase</keyword>
<dbReference type="GO" id="GO:0017001">
    <property type="term" value="P:antibiotic catabolic process"/>
    <property type="evidence" value="ECO:0007669"/>
    <property type="project" value="UniProtKB-UniRule"/>
</dbReference>
<dbReference type="GO" id="GO:0000287">
    <property type="term" value="F:magnesium ion binding"/>
    <property type="evidence" value="ECO:0007669"/>
    <property type="project" value="UniProtKB-UniRule"/>
</dbReference>
<proteinExistence type="inferred from homology"/>
<evidence type="ECO:0000313" key="8">
    <source>
        <dbReference type="Proteomes" id="UP000617041"/>
    </source>
</evidence>
<dbReference type="PIRSF" id="PIRSF026412">
    <property type="entry name" value="Streptogrm_lyase"/>
    <property type="match status" value="1"/>
</dbReference>
<dbReference type="GO" id="GO:0030288">
    <property type="term" value="C:outer membrane-bounded periplasmic space"/>
    <property type="evidence" value="ECO:0007669"/>
    <property type="project" value="TreeGrafter"/>
</dbReference>
<dbReference type="AlphaFoldDB" id="A0A934USJ2"/>
<dbReference type="PROSITE" id="PS51318">
    <property type="entry name" value="TAT"/>
    <property type="match status" value="1"/>
</dbReference>
<organism evidence="7 8">
    <name type="scientific">Ramlibacter algicola</name>
    <dbReference type="NCBI Taxonomy" id="2795217"/>
    <lineage>
        <taxon>Bacteria</taxon>
        <taxon>Pseudomonadati</taxon>
        <taxon>Pseudomonadota</taxon>
        <taxon>Betaproteobacteria</taxon>
        <taxon>Burkholderiales</taxon>
        <taxon>Comamonadaceae</taxon>
        <taxon>Ramlibacter</taxon>
    </lineage>
</organism>
<feature type="signal peptide" evidence="6">
    <location>
        <begin position="1"/>
        <end position="26"/>
    </location>
</feature>
<protein>
    <recommendedName>
        <fullName evidence="5">Virginiamycin B lyase</fullName>
        <ecNumber evidence="5">4.2.99.-</ecNumber>
    </recommendedName>
    <alternativeName>
        <fullName evidence="5">Streptogramin B lyase</fullName>
    </alternativeName>
</protein>
<dbReference type="PANTHER" id="PTHR40274">
    <property type="entry name" value="VIRGINIAMYCIN B LYASE"/>
    <property type="match status" value="1"/>
</dbReference>
<feature type="chain" id="PRO_5037716802" description="Virginiamycin B lyase" evidence="6">
    <location>
        <begin position="27"/>
        <end position="326"/>
    </location>
</feature>
<keyword evidence="8" id="KW-1185">Reference proteome</keyword>
<dbReference type="PANTHER" id="PTHR40274:SF3">
    <property type="entry name" value="VIRGINIAMYCIN B LYASE"/>
    <property type="match status" value="1"/>
</dbReference>
<evidence type="ECO:0000256" key="3">
    <source>
        <dbReference type="ARBA" id="ARBA00023239"/>
    </source>
</evidence>
<keyword evidence="1 5" id="KW-0479">Metal-binding</keyword>
<dbReference type="GO" id="GO:0016835">
    <property type="term" value="F:carbon-oxygen lyase activity"/>
    <property type="evidence" value="ECO:0007669"/>
    <property type="project" value="UniProtKB-UniRule"/>
</dbReference>
<evidence type="ECO:0000256" key="6">
    <source>
        <dbReference type="SAM" id="SignalP"/>
    </source>
</evidence>
<name>A0A934USJ2_9BURK</name>
<dbReference type="InterPro" id="IPR015943">
    <property type="entry name" value="WD40/YVTN_repeat-like_dom_sf"/>
</dbReference>
<sequence>MSLHRRDLLAIAAFGPLAGIAAPAHAAGKLQSWKLATHRRTGIHDVAPAPDGGVWFTAQATGHLGWFEPSTGRTDLIPLGSGSSPHGVVQGPDKAAWITDSGQNAIARVTWPDRKVALYPLPAGTGYTNLNTCAFDGNGDLWFTGQSGYIGKVAVKTGQVMARPAPRGRGAYGITSTPSGDVWYASLAGSHIARIDRATGEVHVVEPPTKDQGARRVWSDSQGRLWVSEWNSGQLSMHDPRNNSWKAWKPPGERTQVYAVYVDDRDIAWISEWAGNAIYSFDPKTEKFERHALERDGANVRQILGRKGEVWLPESGTEHITVIRTA</sequence>
<comment type="subunit">
    <text evidence="5">Monomer.</text>
</comment>
<evidence type="ECO:0000256" key="4">
    <source>
        <dbReference type="ARBA" id="ARBA00023251"/>
    </source>
</evidence>
<evidence type="ECO:0000256" key="2">
    <source>
        <dbReference type="ARBA" id="ARBA00022842"/>
    </source>
</evidence>
<dbReference type="RefSeq" id="WP_200788900.1">
    <property type="nucleotide sequence ID" value="NZ_JAEDAO010000001.1"/>
</dbReference>
<comment type="caution">
    <text evidence="7">The sequence shown here is derived from an EMBL/GenBank/DDBJ whole genome shotgun (WGS) entry which is preliminary data.</text>
</comment>
<accession>A0A934USJ2</accession>
<dbReference type="InterPro" id="IPR051344">
    <property type="entry name" value="Vgb"/>
</dbReference>
<reference evidence="7" key="1">
    <citation type="submission" date="2020-12" db="EMBL/GenBank/DDBJ databases">
        <title>Ramlibacter sp. nov., isolated from a freshwater alga, Cryptomonas.</title>
        <authorList>
            <person name="Kim H.M."/>
            <person name="Jeon C.O."/>
        </authorList>
    </citation>
    <scope>NUCLEOTIDE SEQUENCE</scope>
    <source>
        <strain evidence="7">CrO1</strain>
    </source>
</reference>
<dbReference type="Gene3D" id="2.130.10.10">
    <property type="entry name" value="YVTN repeat-like/Quinoprotein amine dehydrogenase"/>
    <property type="match status" value="1"/>
</dbReference>
<dbReference type="Pfam" id="PF24684">
    <property type="entry name" value="Vgb_lyase"/>
    <property type="match status" value="1"/>
</dbReference>
<dbReference type="Proteomes" id="UP000617041">
    <property type="component" value="Unassembled WGS sequence"/>
</dbReference>
<gene>
    <name evidence="7" type="ORF">I8E28_15175</name>
</gene>
<evidence type="ECO:0000256" key="5">
    <source>
        <dbReference type="PIRNR" id="PIRNR026412"/>
    </source>
</evidence>
<dbReference type="InterPro" id="IPR006311">
    <property type="entry name" value="TAT_signal"/>
</dbReference>
<comment type="function">
    <text evidence="5">Inactivates the type B streptogramin antibiotics by linearizing the lactone ring at the ester linkage, generating a free phenylglycine carboxylate and converting the threonyl moiety into 2-amino-butenoic acid.</text>
</comment>
<keyword evidence="4 5" id="KW-0046">Antibiotic resistance</keyword>
<keyword evidence="2 5" id="KW-0460">Magnesium</keyword>
<dbReference type="EMBL" id="JAEDAO010000001">
    <property type="protein sequence ID" value="MBK0393941.1"/>
    <property type="molecule type" value="Genomic_DNA"/>
</dbReference>
<dbReference type="GO" id="GO:0046677">
    <property type="term" value="P:response to antibiotic"/>
    <property type="evidence" value="ECO:0007669"/>
    <property type="project" value="UniProtKB-UniRule"/>
</dbReference>
<dbReference type="SUPFAM" id="SSF63829">
    <property type="entry name" value="Calcium-dependent phosphotriesterase"/>
    <property type="match status" value="1"/>
</dbReference>
<keyword evidence="6" id="KW-0732">Signal</keyword>
<dbReference type="InterPro" id="IPR011217">
    <property type="entry name" value="Vgb_bact"/>
</dbReference>
<evidence type="ECO:0000313" key="7">
    <source>
        <dbReference type="EMBL" id="MBK0393941.1"/>
    </source>
</evidence>
<comment type="cofactor">
    <cofactor evidence="5">
        <name>Mg(2+)</name>
        <dbReference type="ChEBI" id="CHEBI:18420"/>
    </cofactor>
</comment>
<comment type="similarity">
    <text evidence="5">Belongs to the Vgb family.</text>
</comment>